<evidence type="ECO:0000313" key="2">
    <source>
        <dbReference type="EMBL" id="MFC4350123.1"/>
    </source>
</evidence>
<dbReference type="EMBL" id="JBHSCW010000001">
    <property type="protein sequence ID" value="MFC4350123.1"/>
    <property type="molecule type" value="Genomic_DNA"/>
</dbReference>
<gene>
    <name evidence="2" type="ORF">ACFOW6_01065</name>
</gene>
<proteinExistence type="predicted"/>
<dbReference type="RefSeq" id="WP_382420263.1">
    <property type="nucleotide sequence ID" value="NZ_JBHSCW010000001.1"/>
</dbReference>
<evidence type="ECO:0000313" key="3">
    <source>
        <dbReference type="Proteomes" id="UP001595799"/>
    </source>
</evidence>
<keyword evidence="1" id="KW-1133">Transmembrane helix</keyword>
<feature type="transmembrane region" description="Helical" evidence="1">
    <location>
        <begin position="12"/>
        <end position="35"/>
    </location>
</feature>
<keyword evidence="1" id="KW-0472">Membrane</keyword>
<sequence length="117" mass="12582">MNTGDIWGQAKPYIIGGAIGVVAAIIIEFSAGWVVTSGTMAEEVQSARTNVYATVCATNSIESWKDENRDMAELEGFSNDQRDALIERNMPVLADNAATGLADDIQDACEDKIRAQV</sequence>
<evidence type="ECO:0000256" key="1">
    <source>
        <dbReference type="SAM" id="Phobius"/>
    </source>
</evidence>
<protein>
    <submittedName>
        <fullName evidence="2">Uncharacterized protein</fullName>
    </submittedName>
</protein>
<reference evidence="3" key="1">
    <citation type="journal article" date="2019" name="Int. J. Syst. Evol. Microbiol.">
        <title>The Global Catalogue of Microorganisms (GCM) 10K type strain sequencing project: providing services to taxonomists for standard genome sequencing and annotation.</title>
        <authorList>
            <consortium name="The Broad Institute Genomics Platform"/>
            <consortium name="The Broad Institute Genome Sequencing Center for Infectious Disease"/>
            <person name="Wu L."/>
            <person name="Ma J."/>
        </authorList>
    </citation>
    <scope>NUCLEOTIDE SEQUENCE [LARGE SCALE GENOMIC DNA]</scope>
    <source>
        <strain evidence="3">CECT 8472</strain>
    </source>
</reference>
<comment type="caution">
    <text evidence="2">The sequence shown here is derived from an EMBL/GenBank/DDBJ whole genome shotgun (WGS) entry which is preliminary data.</text>
</comment>
<keyword evidence="1" id="KW-0812">Transmembrane</keyword>
<dbReference type="Proteomes" id="UP001595799">
    <property type="component" value="Unassembled WGS sequence"/>
</dbReference>
<keyword evidence="3" id="KW-1185">Reference proteome</keyword>
<organism evidence="2 3">
    <name type="scientific">Fodinicurvata halophila</name>
    <dbReference type="NCBI Taxonomy" id="1419723"/>
    <lineage>
        <taxon>Bacteria</taxon>
        <taxon>Pseudomonadati</taxon>
        <taxon>Pseudomonadota</taxon>
        <taxon>Alphaproteobacteria</taxon>
        <taxon>Rhodospirillales</taxon>
        <taxon>Rhodovibrionaceae</taxon>
        <taxon>Fodinicurvata</taxon>
    </lineage>
</organism>
<name>A0ABV8UFR8_9PROT</name>
<accession>A0ABV8UFR8</accession>